<dbReference type="InterPro" id="IPR011037">
    <property type="entry name" value="Pyrv_Knase-like_insert_dom_sf"/>
</dbReference>
<dbReference type="GO" id="GO:0030151">
    <property type="term" value="F:molybdenum ion binding"/>
    <property type="evidence" value="ECO:0007669"/>
    <property type="project" value="InterPro"/>
</dbReference>
<dbReference type="InterPro" id="IPR005303">
    <property type="entry name" value="MOCOS_middle"/>
</dbReference>
<dbReference type="PANTHER" id="PTHR14237">
    <property type="entry name" value="MOLYBDOPTERIN COFACTOR SULFURASE MOSC"/>
    <property type="match status" value="1"/>
</dbReference>
<comment type="caution">
    <text evidence="2">The sequence shown here is derived from an EMBL/GenBank/DDBJ whole genome shotgun (WGS) entry which is preliminary data.</text>
</comment>
<reference evidence="2 3" key="1">
    <citation type="submission" date="2020-07" db="EMBL/GenBank/DDBJ databases">
        <authorList>
            <person name="Partida-Martinez L."/>
            <person name="Huntemann M."/>
            <person name="Clum A."/>
            <person name="Wang J."/>
            <person name="Palaniappan K."/>
            <person name="Ritter S."/>
            <person name="Chen I.-M."/>
            <person name="Stamatis D."/>
            <person name="Reddy T."/>
            <person name="O'Malley R."/>
            <person name="Daum C."/>
            <person name="Shapiro N."/>
            <person name="Ivanova N."/>
            <person name="Kyrpides N."/>
            <person name="Woyke T."/>
        </authorList>
    </citation>
    <scope>NUCLEOTIDE SEQUENCE [LARGE SCALE GENOMIC DNA]</scope>
    <source>
        <strain evidence="2 3">AT2.17</strain>
    </source>
</reference>
<dbReference type="Pfam" id="PF03473">
    <property type="entry name" value="MOSC"/>
    <property type="match status" value="1"/>
</dbReference>
<dbReference type="SUPFAM" id="SSF141673">
    <property type="entry name" value="MOSC N-terminal domain-like"/>
    <property type="match status" value="1"/>
</dbReference>
<dbReference type="GO" id="GO:0003824">
    <property type="term" value="F:catalytic activity"/>
    <property type="evidence" value="ECO:0007669"/>
    <property type="project" value="InterPro"/>
</dbReference>
<organism evidence="2 3">
    <name type="scientific">Nocardioides cavernae</name>
    <dbReference type="NCBI Taxonomy" id="1921566"/>
    <lineage>
        <taxon>Bacteria</taxon>
        <taxon>Bacillati</taxon>
        <taxon>Actinomycetota</taxon>
        <taxon>Actinomycetes</taxon>
        <taxon>Propionibacteriales</taxon>
        <taxon>Nocardioidaceae</taxon>
        <taxon>Nocardioides</taxon>
    </lineage>
</organism>
<protein>
    <recommendedName>
        <fullName evidence="1">MOSC domain-containing protein</fullName>
    </recommendedName>
</protein>
<dbReference type="Pfam" id="PF03476">
    <property type="entry name" value="MOSC_N"/>
    <property type="match status" value="1"/>
</dbReference>
<dbReference type="PANTHER" id="PTHR14237:SF19">
    <property type="entry name" value="MITOCHONDRIAL AMIDOXIME REDUCING COMPONENT 1"/>
    <property type="match status" value="1"/>
</dbReference>
<dbReference type="PROSITE" id="PS51340">
    <property type="entry name" value="MOSC"/>
    <property type="match status" value="1"/>
</dbReference>
<name>A0A7Y9H011_9ACTN</name>
<keyword evidence="3" id="KW-1185">Reference proteome</keyword>
<dbReference type="RefSeq" id="WP_179618115.1">
    <property type="nucleotide sequence ID" value="NZ_JACCBW010000001.1"/>
</dbReference>
<evidence type="ECO:0000313" key="3">
    <source>
        <dbReference type="Proteomes" id="UP000549911"/>
    </source>
</evidence>
<reference evidence="2 3" key="2">
    <citation type="submission" date="2020-08" db="EMBL/GenBank/DDBJ databases">
        <title>The Agave Microbiome: Exploring the role of microbial communities in plant adaptations to desert environments.</title>
        <authorList>
            <person name="Partida-Martinez L.P."/>
        </authorList>
    </citation>
    <scope>NUCLEOTIDE SEQUENCE [LARGE SCALE GENOMIC DNA]</scope>
    <source>
        <strain evidence="2 3">AT2.17</strain>
    </source>
</reference>
<dbReference type="SUPFAM" id="SSF50800">
    <property type="entry name" value="PK beta-barrel domain-like"/>
    <property type="match status" value="1"/>
</dbReference>
<feature type="domain" description="MOSC" evidence="1">
    <location>
        <begin position="120"/>
        <end position="273"/>
    </location>
</feature>
<evidence type="ECO:0000313" key="2">
    <source>
        <dbReference type="EMBL" id="NYE35465.1"/>
    </source>
</evidence>
<proteinExistence type="predicted"/>
<dbReference type="Proteomes" id="UP000549911">
    <property type="component" value="Unassembled WGS sequence"/>
</dbReference>
<evidence type="ECO:0000259" key="1">
    <source>
        <dbReference type="PROSITE" id="PS51340"/>
    </source>
</evidence>
<accession>A0A7Y9H011</accession>
<dbReference type="GO" id="GO:0030170">
    <property type="term" value="F:pyridoxal phosphate binding"/>
    <property type="evidence" value="ECO:0007669"/>
    <property type="project" value="InterPro"/>
</dbReference>
<dbReference type="EMBL" id="JACCBW010000001">
    <property type="protein sequence ID" value="NYE35465.1"/>
    <property type="molecule type" value="Genomic_DNA"/>
</dbReference>
<sequence>MSVYPVKSTAARPVDSARVLLGGLEGDRTWMVVDGEGTMVTARRTHALFRITADTAATDPSLKRGLRLRAATMPDLLLDEPSGDRVGTRVFGQLVDGVLAGTEADAWVRTVLGRDDVRLVRCEEPMRRSLDPAFSAPGDHTAFADGYPVTIASLASLRRLNDWIAEGAAERGEDPPEPLSMDRFRPNLVVDGDEPFAEDGWSTVLIGEVRLRAAKLNARCVMTTLDPGTLETGKEPLRTLARHRLVDRKVLFAVNLIPDTTGRVGIGDLVEVR</sequence>
<dbReference type="AlphaFoldDB" id="A0A7Y9H011"/>
<gene>
    <name evidence="2" type="ORF">F4692_000569</name>
</gene>
<dbReference type="InterPro" id="IPR005302">
    <property type="entry name" value="MoCF_Sase_C"/>
</dbReference>